<sequence>MIAPLKSPNVLNIPPEYAFVDVLARELLRRHGASLSEITVLTTTRRAARALQSAFLRETAGKPLMLPRMRPIGDVEEDELLLEGDIGIGGPGKKLLSLPPAIDPLRRQLLLSRLIQARSDHAGGIAEAAGLATALARFLDQVQTEGLDLADLKKLVPAEYAAHWQITLEFLEILSLNWPAILSEEGAIDPALRRDLLLRAQVAHWQEIPPVAPIYAVGSTGSIPATALLLKTVANLPNGTVVLPGLDRHLDADSWQTLPRDPAHPQHGLALLLDKLGITREDVEDLTDEEFRTSTSARAALLAEALRPATTSDRWQQAAAPAEAALDGIRQLDCLDAQSEAQSIALLMREALETDGKTAVLITPDRDLSRRVGSELRRWNIDVDDSAGISLDQSPPGVFLRLLARLIESEAEPVALLAALKHPLAAGGVAPDVFRRHVRALELAILRGPRPASGFAGINRALATSSADESGKSWFQELVDLAAPLEDMVSYGDVDFSEFLKCFTQFAEKLSTPAGAEGSALWRGNFGDAAAGFLSELLRAADVIDSFDPNSWPALLDNLMRGRMVRPQYGLHPRLQIWGPIEGRLGRADLVILGGLNEGSWPPDAGNDPWMSRPMREKFGLPLPEQKIGLSAHDFQQAFGAAEVVMTRAEKIDGTPTVPSRWLLRLETFLKKFGMALDKGAARPTFDWQQQLDQPAAVEPVLAPRPTPPVTARPRRLSVTRIEKWIKDPYSIFAEQILKLSPLDDISTDPSAADKGTFIHAALEQFINHYPDVLPPDARDKLLELGREAFGDVLSYPTVWAFWWPRFERIADWFVAFETARRKKFRTLETEVKGTIKIPAPHAEFVLSGTADRIDISKTDGSLSIIDYKTGAPPSITEVETGVSPQLALEAAMLTRSGFSDIAAAPVEELAYIRLSGGDPAGEFRSAGGKKSPPPEMLAEEAYDGLLRLIAQFDRQATPYLSCPRPDLPYRFNDYEHLARVKEWSSGEDPE</sequence>
<proteinExistence type="predicted"/>
<dbReference type="EMBL" id="JAFLNC010000001">
    <property type="protein sequence ID" value="MBO0332685.1"/>
    <property type="molecule type" value="Genomic_DNA"/>
</dbReference>
<organism evidence="2 3">
    <name type="scientific">Sneathiella sedimenti</name>
    <dbReference type="NCBI Taxonomy" id="2816034"/>
    <lineage>
        <taxon>Bacteria</taxon>
        <taxon>Pseudomonadati</taxon>
        <taxon>Pseudomonadota</taxon>
        <taxon>Alphaproteobacteria</taxon>
        <taxon>Sneathiellales</taxon>
        <taxon>Sneathiellaceae</taxon>
        <taxon>Sneathiella</taxon>
    </lineage>
</organism>
<gene>
    <name evidence="2" type="primary">addB</name>
    <name evidence="2" type="ORF">J0X12_03610</name>
</gene>
<dbReference type="InterPro" id="IPR011604">
    <property type="entry name" value="PDDEXK-like_dom_sf"/>
</dbReference>
<accession>A0ABS3F2E1</accession>
<dbReference type="Proteomes" id="UP000664761">
    <property type="component" value="Unassembled WGS sequence"/>
</dbReference>
<evidence type="ECO:0000259" key="1">
    <source>
        <dbReference type="Pfam" id="PF12705"/>
    </source>
</evidence>
<dbReference type="Gene3D" id="3.90.320.10">
    <property type="match status" value="1"/>
</dbReference>
<dbReference type="SUPFAM" id="SSF52980">
    <property type="entry name" value="Restriction endonuclease-like"/>
    <property type="match status" value="1"/>
</dbReference>
<dbReference type="InterPro" id="IPR038726">
    <property type="entry name" value="PDDEXK_AddAB-type"/>
</dbReference>
<evidence type="ECO:0000313" key="3">
    <source>
        <dbReference type="Proteomes" id="UP000664761"/>
    </source>
</evidence>
<dbReference type="InterPro" id="IPR011335">
    <property type="entry name" value="Restrct_endonuc-II-like"/>
</dbReference>
<dbReference type="NCBIfam" id="TIGR02786">
    <property type="entry name" value="addB_alphas"/>
    <property type="match status" value="1"/>
</dbReference>
<feature type="domain" description="PD-(D/E)XK endonuclease-like" evidence="1">
    <location>
        <begin position="716"/>
        <end position="963"/>
    </location>
</feature>
<name>A0ABS3F2E1_9PROT</name>
<comment type="caution">
    <text evidence="2">The sequence shown here is derived from an EMBL/GenBank/DDBJ whole genome shotgun (WGS) entry which is preliminary data.</text>
</comment>
<dbReference type="RefSeq" id="WP_207042355.1">
    <property type="nucleotide sequence ID" value="NZ_JAFLNC010000001.1"/>
</dbReference>
<reference evidence="2 3" key="1">
    <citation type="submission" date="2021-03" db="EMBL/GenBank/DDBJ databases">
        <title>Sneathiella sp. CAU 1612 isolated from Kang Won-do.</title>
        <authorList>
            <person name="Kim W."/>
        </authorList>
    </citation>
    <scope>NUCLEOTIDE SEQUENCE [LARGE SCALE GENOMIC DNA]</scope>
    <source>
        <strain evidence="2 3">CAU 1612</strain>
    </source>
</reference>
<dbReference type="SUPFAM" id="SSF52540">
    <property type="entry name" value="P-loop containing nucleoside triphosphate hydrolases"/>
    <property type="match status" value="1"/>
</dbReference>
<evidence type="ECO:0000313" key="2">
    <source>
        <dbReference type="EMBL" id="MBO0332685.1"/>
    </source>
</evidence>
<protein>
    <submittedName>
        <fullName evidence="2">Double-strand break repair protein AddB</fullName>
    </submittedName>
</protein>
<dbReference type="InterPro" id="IPR014153">
    <property type="entry name" value="Ds_break_AddB"/>
</dbReference>
<dbReference type="Pfam" id="PF12705">
    <property type="entry name" value="PDDEXK_1"/>
    <property type="match status" value="1"/>
</dbReference>
<keyword evidence="3" id="KW-1185">Reference proteome</keyword>
<dbReference type="InterPro" id="IPR027417">
    <property type="entry name" value="P-loop_NTPase"/>
</dbReference>